<dbReference type="ExpressionAtlas" id="A0A1D6F6D7">
    <property type="expression patterns" value="baseline"/>
</dbReference>
<dbReference type="eggNOG" id="ENOG502R4NN">
    <property type="taxonomic scope" value="Eukaryota"/>
</dbReference>
<dbReference type="EMBL" id="CM007648">
    <property type="protein sequence ID" value="ONM26833.1"/>
    <property type="molecule type" value="Genomic_DNA"/>
</dbReference>
<dbReference type="PaxDb" id="4577-GRMZM2G038024_P01"/>
<gene>
    <name evidence="1" type="ORF">ZEAMMB73_Zm00001d007431</name>
</gene>
<accession>A0A1D6F6D7</accession>
<evidence type="ECO:0000313" key="1">
    <source>
        <dbReference type="EMBL" id="ONM26833.1"/>
    </source>
</evidence>
<protein>
    <submittedName>
        <fullName evidence="1">Uncharacterized protein</fullName>
    </submittedName>
</protein>
<name>A0A1D6F6D7_MAIZE</name>
<organism evidence="1">
    <name type="scientific">Zea mays</name>
    <name type="common">Maize</name>
    <dbReference type="NCBI Taxonomy" id="4577"/>
    <lineage>
        <taxon>Eukaryota</taxon>
        <taxon>Viridiplantae</taxon>
        <taxon>Streptophyta</taxon>
        <taxon>Embryophyta</taxon>
        <taxon>Tracheophyta</taxon>
        <taxon>Spermatophyta</taxon>
        <taxon>Magnoliopsida</taxon>
        <taxon>Liliopsida</taxon>
        <taxon>Poales</taxon>
        <taxon>Poaceae</taxon>
        <taxon>PACMAD clade</taxon>
        <taxon>Panicoideae</taxon>
        <taxon>Andropogonodae</taxon>
        <taxon>Andropogoneae</taxon>
        <taxon>Tripsacinae</taxon>
        <taxon>Zea</taxon>
    </lineage>
</organism>
<proteinExistence type="predicted"/>
<sequence length="123" mass="13654">MNAKRLTLVLLAILMMTCLVFATNCAIAGGHDVETTPASGLRWPPPDREKTMLGSSDINVKLCLKAQCAGYKSYYCCFTLPGLPCWPDQKTCWQECPSHQRLRSTRSMKHTNAMPSIGPSRFS</sequence>
<reference evidence="1" key="1">
    <citation type="submission" date="2015-12" db="EMBL/GenBank/DDBJ databases">
        <title>Update maize B73 reference genome by single molecule sequencing technologies.</title>
        <authorList>
            <consortium name="Maize Genome Sequencing Project"/>
            <person name="Ware D."/>
        </authorList>
    </citation>
    <scope>NUCLEOTIDE SEQUENCE [LARGE SCALE GENOMIC DNA]</scope>
    <source>
        <tissue evidence="1">Seedling</tissue>
    </source>
</reference>
<dbReference type="AlphaFoldDB" id="A0A1D6F6D7"/>
<dbReference type="InParanoid" id="A0A1D6F6D7"/>